<dbReference type="InterPro" id="IPR013148">
    <property type="entry name" value="Glyco_hydro_32_N"/>
</dbReference>
<feature type="domain" description="Glycosyl hydrolase family 32 C-terminal" evidence="6">
    <location>
        <begin position="471"/>
        <end position="590"/>
    </location>
</feature>
<dbReference type="SUPFAM" id="SSF75005">
    <property type="entry name" value="Arabinanase/levansucrase/invertase"/>
    <property type="match status" value="1"/>
</dbReference>
<sequence>MKPTKILSRIFRRVALGLLAMNPLFVHGQKPVDMMFLSNNHCMLRVSLDGKYLLLPVEERAEMSNIKVLIDSYATQTLNVRLATDYVDYYVPLDLSAYQGKSAVLDIHVNGNIRNEGAIKGFICWKEIKVSNVFDKANRERLRPVYHHSPAYGWMNDPNGMFYKDGIYHLYYQFNPYGSQWENMHWGHSTSRNLIDWTDEGIAISPDALGTVFSGSAVVDKNNTAGFGAGAIVAMYTSAGESQTQSLAYSTDDGKTFVKYDRNPVITADVPDFRDPHMFWYEPTKRWIVILAAGQEMRLYSSANLKDWTYESSFGQEYGNHEGVWECPDLMQLPVRNTDKQKWMLICNINPGGPFGGNATQYFTGYFDGHRFVCESKPQVTKWMDYGKDHYAAVTFDNAPNNRRIIMAWMSNWQYANQVPTKQYRNANTLPRDLYLYEYQGETYVGIIPSPELLALRGKAIAKNLGRGKKTFNAGNGAYEIVVEIKSAINGRSIITLQNGKGEAVSMTYDVKAGTFAVDRTKSGDTSFNESFSSVTVAPVRGKLSTLRIFVDKSSIEVLDAEGRLAITNTVFPSEPYNVLIIDNEKGNKTAATIYNITK</sequence>
<dbReference type="InterPro" id="IPR032313">
    <property type="entry name" value="DUF4980"/>
</dbReference>
<evidence type="ECO:0000259" key="7">
    <source>
        <dbReference type="Pfam" id="PF16352"/>
    </source>
</evidence>
<accession>E7RM12</accession>
<evidence type="ECO:0000256" key="4">
    <source>
        <dbReference type="RuleBase" id="RU362110"/>
    </source>
</evidence>
<dbReference type="Proteomes" id="UP000005580">
    <property type="component" value="Unassembled WGS sequence"/>
</dbReference>
<evidence type="ECO:0000259" key="5">
    <source>
        <dbReference type="Pfam" id="PF00251"/>
    </source>
</evidence>
<dbReference type="CDD" id="cd18622">
    <property type="entry name" value="GH32_Inu-like"/>
    <property type="match status" value="1"/>
</dbReference>
<dbReference type="PANTHER" id="PTHR42800:SF1">
    <property type="entry name" value="EXOINULINASE INUD (AFU_ORTHOLOGUE AFUA_5G00480)"/>
    <property type="match status" value="1"/>
</dbReference>
<gene>
    <name evidence="8" type="ORF">HMPREF0663_10162</name>
</gene>
<comment type="similarity">
    <text evidence="1 4">Belongs to the glycosyl hydrolase 32 family.</text>
</comment>
<feature type="domain" description="DUF4980" evidence="7">
    <location>
        <begin position="38"/>
        <end position="146"/>
    </location>
</feature>
<comment type="caution">
    <text evidence="8">The sequence shown here is derived from an EMBL/GenBank/DDBJ whole genome shotgun (WGS) entry which is preliminary data.</text>
</comment>
<dbReference type="Pfam" id="PF16352">
    <property type="entry name" value="DUF4980"/>
    <property type="match status" value="1"/>
</dbReference>
<dbReference type="PROSITE" id="PS00609">
    <property type="entry name" value="GLYCOSYL_HYDROL_F32"/>
    <property type="match status" value="1"/>
</dbReference>
<evidence type="ECO:0000259" key="6">
    <source>
        <dbReference type="Pfam" id="PF08244"/>
    </source>
</evidence>
<protein>
    <submittedName>
        <fullName evidence="8">Glycosyl hydrolase family 32</fullName>
        <ecNumber evidence="8">3.2.1.65</ecNumber>
    </submittedName>
</protein>
<dbReference type="EMBL" id="AEPE02000002">
    <property type="protein sequence ID" value="EFZ37793.1"/>
    <property type="molecule type" value="Genomic_DNA"/>
</dbReference>
<dbReference type="GO" id="GO:0031219">
    <property type="term" value="F:levanase activity"/>
    <property type="evidence" value="ECO:0007669"/>
    <property type="project" value="UniProtKB-EC"/>
</dbReference>
<dbReference type="SUPFAM" id="SSF49899">
    <property type="entry name" value="Concanavalin A-like lectins/glucanases"/>
    <property type="match status" value="1"/>
</dbReference>
<dbReference type="EC" id="3.2.1.65" evidence="8"/>
<dbReference type="GO" id="GO:0005737">
    <property type="term" value="C:cytoplasm"/>
    <property type="evidence" value="ECO:0007669"/>
    <property type="project" value="TreeGrafter"/>
</dbReference>
<dbReference type="Pfam" id="PF08244">
    <property type="entry name" value="Glyco_hydro_32C"/>
    <property type="match status" value="1"/>
</dbReference>
<keyword evidence="3 4" id="KW-0326">Glycosidase</keyword>
<organism evidence="8 9">
    <name type="scientific">Hoylesella oralis ATCC 33269</name>
    <dbReference type="NCBI Taxonomy" id="873533"/>
    <lineage>
        <taxon>Bacteria</taxon>
        <taxon>Pseudomonadati</taxon>
        <taxon>Bacteroidota</taxon>
        <taxon>Bacteroidia</taxon>
        <taxon>Bacteroidales</taxon>
        <taxon>Prevotellaceae</taxon>
        <taxon>Hoylesella</taxon>
    </lineage>
</organism>
<dbReference type="Gene3D" id="2.60.120.560">
    <property type="entry name" value="Exo-inulinase, domain 1"/>
    <property type="match status" value="1"/>
</dbReference>
<dbReference type="SMART" id="SM00640">
    <property type="entry name" value="Glyco_32"/>
    <property type="match status" value="1"/>
</dbReference>
<proteinExistence type="inferred from homology"/>
<evidence type="ECO:0000256" key="2">
    <source>
        <dbReference type="ARBA" id="ARBA00022801"/>
    </source>
</evidence>
<evidence type="ECO:0000313" key="9">
    <source>
        <dbReference type="Proteomes" id="UP000005580"/>
    </source>
</evidence>
<dbReference type="STRING" id="28134.SAMN05444288_0686"/>
<feature type="domain" description="Glycosyl hydrolase family 32 N-terminal" evidence="5">
    <location>
        <begin position="147"/>
        <end position="438"/>
    </location>
</feature>
<dbReference type="Pfam" id="PF00251">
    <property type="entry name" value="Glyco_hydro_32N"/>
    <property type="match status" value="1"/>
</dbReference>
<dbReference type="InterPro" id="IPR023296">
    <property type="entry name" value="Glyco_hydro_beta-prop_sf"/>
</dbReference>
<dbReference type="PANTHER" id="PTHR42800">
    <property type="entry name" value="EXOINULINASE INUD (AFU_ORTHOLOGUE AFUA_5G00480)"/>
    <property type="match status" value="1"/>
</dbReference>
<dbReference type="InterPro" id="IPR001362">
    <property type="entry name" value="Glyco_hydro_32"/>
</dbReference>
<dbReference type="HOGENOM" id="CLU_001528_3_1_10"/>
<dbReference type="InterPro" id="IPR013189">
    <property type="entry name" value="Glyco_hydro_32_C"/>
</dbReference>
<dbReference type="GO" id="GO:0005987">
    <property type="term" value="P:sucrose catabolic process"/>
    <property type="evidence" value="ECO:0007669"/>
    <property type="project" value="TreeGrafter"/>
</dbReference>
<evidence type="ECO:0000313" key="8">
    <source>
        <dbReference type="EMBL" id="EFZ37793.1"/>
    </source>
</evidence>
<dbReference type="InterPro" id="IPR018053">
    <property type="entry name" value="Glyco_hydro_32_AS"/>
</dbReference>
<evidence type="ECO:0000256" key="3">
    <source>
        <dbReference type="ARBA" id="ARBA00023295"/>
    </source>
</evidence>
<evidence type="ECO:0000256" key="1">
    <source>
        <dbReference type="ARBA" id="ARBA00009902"/>
    </source>
</evidence>
<keyword evidence="2 4" id="KW-0378">Hydrolase</keyword>
<dbReference type="eggNOG" id="COG1621">
    <property type="taxonomic scope" value="Bacteria"/>
</dbReference>
<dbReference type="AlphaFoldDB" id="E7RM12"/>
<dbReference type="Gene3D" id="2.115.10.20">
    <property type="entry name" value="Glycosyl hydrolase domain, family 43"/>
    <property type="match status" value="1"/>
</dbReference>
<reference evidence="8" key="1">
    <citation type="submission" date="2011-01" db="EMBL/GenBank/DDBJ databases">
        <authorList>
            <person name="Muzny D."/>
            <person name="Qin X."/>
            <person name="Buhay C."/>
            <person name="Dugan-Rocha S."/>
            <person name="Ding Y."/>
            <person name="Chen G."/>
            <person name="Hawes A."/>
            <person name="Holder M."/>
            <person name="Jhangiani S."/>
            <person name="Johnson A."/>
            <person name="Khan Z."/>
            <person name="Li Z."/>
            <person name="Liu W."/>
            <person name="Liu X."/>
            <person name="Perez L."/>
            <person name="Shen H."/>
            <person name="Wang Q."/>
            <person name="Watt J."/>
            <person name="Xi L."/>
            <person name="Xin Y."/>
            <person name="Zhou J."/>
            <person name="Deng J."/>
            <person name="Jiang H."/>
            <person name="Liu Y."/>
            <person name="Qu J."/>
            <person name="Song X.-Z."/>
            <person name="Zhang L."/>
            <person name="Villasana D."/>
            <person name="Johnson A."/>
            <person name="Liu J."/>
            <person name="Liyanage D."/>
            <person name="Lorensuhewa L."/>
            <person name="Robinson T."/>
            <person name="Song A."/>
            <person name="Song B.-B."/>
            <person name="Dinh H."/>
            <person name="Thornton R."/>
            <person name="Coyle M."/>
            <person name="Francisco L."/>
            <person name="Jackson L."/>
            <person name="Javaid M."/>
            <person name="Korchina V."/>
            <person name="Kovar C."/>
            <person name="Mata R."/>
            <person name="Mathew T."/>
            <person name="Ngo R."/>
            <person name="Nguyen L."/>
            <person name="Nguyen N."/>
            <person name="Okwuonu G."/>
            <person name="Ongeri F."/>
            <person name="Pham C."/>
            <person name="Simmons D."/>
            <person name="Wilczek-Boney K."/>
            <person name="Hale W."/>
            <person name="Jakkamsetti A."/>
            <person name="Pham P."/>
            <person name="Ruth R."/>
            <person name="San Lucas F."/>
            <person name="Warren J."/>
            <person name="Zhang J."/>
            <person name="Zhao Z."/>
            <person name="Zhou C."/>
            <person name="Zhu D."/>
            <person name="Lee S."/>
            <person name="Bess C."/>
            <person name="Blankenburg K."/>
            <person name="Forbes L."/>
            <person name="Fu Q."/>
            <person name="Gubbala S."/>
            <person name="Hirani K."/>
            <person name="Jayaseelan J.C."/>
            <person name="Lara F."/>
            <person name="Munidasa M."/>
            <person name="Palculict T."/>
            <person name="Patil S."/>
            <person name="Pu L.-L."/>
            <person name="Saada N."/>
            <person name="Tang L."/>
            <person name="Weissenberger G."/>
            <person name="Zhu Y."/>
            <person name="Hemphill L."/>
            <person name="Shang Y."/>
            <person name="Youmans B."/>
            <person name="Ayvaz T."/>
            <person name="Ross M."/>
            <person name="Santibanez J."/>
            <person name="Aqrawi P."/>
            <person name="Gross S."/>
            <person name="Joshi V."/>
            <person name="Fowler G."/>
            <person name="Nazareth L."/>
            <person name="Reid J."/>
            <person name="Worley K."/>
            <person name="Petrosino J."/>
            <person name="Highlander S."/>
            <person name="Gibbs R."/>
        </authorList>
    </citation>
    <scope>NUCLEOTIDE SEQUENCE [LARGE SCALE GENOMIC DNA]</scope>
    <source>
        <strain evidence="8">ATCC 33269</strain>
    </source>
</reference>
<dbReference type="InterPro" id="IPR013320">
    <property type="entry name" value="ConA-like_dom_sf"/>
</dbReference>
<dbReference type="RefSeq" id="WP_004368822.1">
    <property type="nucleotide sequence ID" value="NZ_GL833119.1"/>
</dbReference>
<keyword evidence="9" id="KW-1185">Reference proteome</keyword>
<name>E7RM12_9BACT</name>
<dbReference type="GO" id="GO:0004575">
    <property type="term" value="F:sucrose alpha-glucosidase activity"/>
    <property type="evidence" value="ECO:0007669"/>
    <property type="project" value="TreeGrafter"/>
</dbReference>